<organism evidence="2 3">
    <name type="scientific">Plakobranchus ocellatus</name>
    <dbReference type="NCBI Taxonomy" id="259542"/>
    <lineage>
        <taxon>Eukaryota</taxon>
        <taxon>Metazoa</taxon>
        <taxon>Spiralia</taxon>
        <taxon>Lophotrochozoa</taxon>
        <taxon>Mollusca</taxon>
        <taxon>Gastropoda</taxon>
        <taxon>Heterobranchia</taxon>
        <taxon>Euthyneura</taxon>
        <taxon>Panpulmonata</taxon>
        <taxon>Sacoglossa</taxon>
        <taxon>Placobranchoidea</taxon>
        <taxon>Plakobranchidae</taxon>
        <taxon>Plakobranchus</taxon>
    </lineage>
</organism>
<evidence type="ECO:0000313" key="2">
    <source>
        <dbReference type="EMBL" id="GFO41551.1"/>
    </source>
</evidence>
<evidence type="ECO:0000313" key="3">
    <source>
        <dbReference type="Proteomes" id="UP000735302"/>
    </source>
</evidence>
<sequence length="139" mass="15046">MDNSNASSSRSVKRRRSLMENDEFRQREGDDQSLNPSTSSQTRTDSTALHSAVHGSHQNLGQKRRRLVAIGVAEASGTDTENSAIVISRRNSPDRVSAPPLREAAEPAAQRETYAVMSAIPHDGTATARSEITTVTEAD</sequence>
<gene>
    <name evidence="2" type="ORF">PoB_006805600</name>
</gene>
<evidence type="ECO:0000256" key="1">
    <source>
        <dbReference type="SAM" id="MobiDB-lite"/>
    </source>
</evidence>
<reference evidence="2 3" key="1">
    <citation type="journal article" date="2021" name="Elife">
        <title>Chloroplast acquisition without the gene transfer in kleptoplastic sea slugs, Plakobranchus ocellatus.</title>
        <authorList>
            <person name="Maeda T."/>
            <person name="Takahashi S."/>
            <person name="Yoshida T."/>
            <person name="Shimamura S."/>
            <person name="Takaki Y."/>
            <person name="Nagai Y."/>
            <person name="Toyoda A."/>
            <person name="Suzuki Y."/>
            <person name="Arimoto A."/>
            <person name="Ishii H."/>
            <person name="Satoh N."/>
            <person name="Nishiyama T."/>
            <person name="Hasebe M."/>
            <person name="Maruyama T."/>
            <person name="Minagawa J."/>
            <person name="Obokata J."/>
            <person name="Shigenobu S."/>
        </authorList>
    </citation>
    <scope>NUCLEOTIDE SEQUENCE [LARGE SCALE GENOMIC DNA]</scope>
</reference>
<proteinExistence type="predicted"/>
<dbReference type="EMBL" id="BLXT01007705">
    <property type="protein sequence ID" value="GFO41551.1"/>
    <property type="molecule type" value="Genomic_DNA"/>
</dbReference>
<feature type="compositionally biased region" description="Low complexity" evidence="1">
    <location>
        <begin position="98"/>
        <end position="108"/>
    </location>
</feature>
<dbReference type="AlphaFoldDB" id="A0AAV4DC98"/>
<feature type="compositionally biased region" description="Polar residues" evidence="1">
    <location>
        <begin position="32"/>
        <end position="49"/>
    </location>
</feature>
<protein>
    <submittedName>
        <fullName evidence="2">Uncharacterized protein</fullName>
    </submittedName>
</protein>
<feature type="region of interest" description="Disordered" evidence="1">
    <location>
        <begin position="83"/>
        <end position="108"/>
    </location>
</feature>
<comment type="caution">
    <text evidence="2">The sequence shown here is derived from an EMBL/GenBank/DDBJ whole genome shotgun (WGS) entry which is preliminary data.</text>
</comment>
<feature type="region of interest" description="Disordered" evidence="1">
    <location>
        <begin position="1"/>
        <end position="64"/>
    </location>
</feature>
<feature type="compositionally biased region" description="Low complexity" evidence="1">
    <location>
        <begin position="1"/>
        <end position="10"/>
    </location>
</feature>
<name>A0AAV4DC98_9GAST</name>
<feature type="compositionally biased region" description="Basic and acidic residues" evidence="1">
    <location>
        <begin position="17"/>
        <end position="30"/>
    </location>
</feature>
<dbReference type="Proteomes" id="UP000735302">
    <property type="component" value="Unassembled WGS sequence"/>
</dbReference>
<accession>A0AAV4DC98</accession>
<keyword evidence="3" id="KW-1185">Reference proteome</keyword>